<keyword evidence="2" id="KW-0812">Transmembrane</keyword>
<evidence type="ECO:0000313" key="4">
    <source>
        <dbReference type="EMBL" id="CAG7644175.1"/>
    </source>
</evidence>
<feature type="compositionally biased region" description="Gly residues" evidence="1">
    <location>
        <begin position="240"/>
        <end position="258"/>
    </location>
</feature>
<name>A0ABM8VIH1_9BACL</name>
<comment type="caution">
    <text evidence="4">The sequence shown here is derived from an EMBL/GenBank/DDBJ whole genome shotgun (WGS) entry which is preliminary data.</text>
</comment>
<accession>A0ABM8VIH1</accession>
<evidence type="ECO:0000313" key="5">
    <source>
        <dbReference type="Proteomes" id="UP000730618"/>
    </source>
</evidence>
<reference evidence="4 5" key="1">
    <citation type="submission" date="2021-06" db="EMBL/GenBank/DDBJ databases">
        <authorList>
            <person name="Criscuolo A."/>
        </authorList>
    </citation>
    <scope>NUCLEOTIDE SEQUENCE [LARGE SCALE GENOMIC DNA]</scope>
    <source>
        <strain evidence="5">CIP 111802</strain>
    </source>
</reference>
<feature type="transmembrane region" description="Helical" evidence="2">
    <location>
        <begin position="178"/>
        <end position="199"/>
    </location>
</feature>
<dbReference type="Proteomes" id="UP000730618">
    <property type="component" value="Unassembled WGS sequence"/>
</dbReference>
<gene>
    <name evidence="4" type="ORF">PAECIP111802_03173</name>
</gene>
<dbReference type="EMBL" id="CAJVCE010000008">
    <property type="protein sequence ID" value="CAG7644175.1"/>
    <property type="molecule type" value="Genomic_DNA"/>
</dbReference>
<evidence type="ECO:0000256" key="1">
    <source>
        <dbReference type="SAM" id="MobiDB-lite"/>
    </source>
</evidence>
<keyword evidence="5" id="KW-1185">Reference proteome</keyword>
<proteinExistence type="predicted"/>
<sequence length="266" mass="29549">MNRMGSIVFVLLFIALFITLPLKTAIAEAAAAETKKFVYDDAGVLNPEQSDRLEAMAKEYGAKRETDIIMVTTKNTGNIDVQKLTEDFYDEHAPGYDKPHGNAVIMTLDLKNREMYLAGFYKAEQYLDDRRHDKIRAKMTPDLSNGNYELAFQKYVKTAYKYMGIRPGVNPDNILFNMWFQLAASLGIAGIIVGTMAYHSGGRVTVHRRTYEDTSTSRVIDRRDQYIRTTTTKQRIPKNNGGGKGGRGGGGVTGGGHSHSGSRGSF</sequence>
<organism evidence="4 5">
    <name type="scientific">Paenibacillus allorhizosphaerae</name>
    <dbReference type="NCBI Taxonomy" id="2849866"/>
    <lineage>
        <taxon>Bacteria</taxon>
        <taxon>Bacillati</taxon>
        <taxon>Bacillota</taxon>
        <taxon>Bacilli</taxon>
        <taxon>Bacillales</taxon>
        <taxon>Paenibacillaceae</taxon>
        <taxon>Paenibacillus</taxon>
    </lineage>
</organism>
<evidence type="ECO:0000256" key="2">
    <source>
        <dbReference type="SAM" id="Phobius"/>
    </source>
</evidence>
<keyword evidence="2" id="KW-1133">Transmembrane helix</keyword>
<feature type="region of interest" description="Disordered" evidence="1">
    <location>
        <begin position="229"/>
        <end position="266"/>
    </location>
</feature>
<evidence type="ECO:0000259" key="3">
    <source>
        <dbReference type="Pfam" id="PF04536"/>
    </source>
</evidence>
<protein>
    <recommendedName>
        <fullName evidence="3">TPM domain-containing protein</fullName>
    </recommendedName>
</protein>
<dbReference type="InterPro" id="IPR007621">
    <property type="entry name" value="TPM_dom"/>
</dbReference>
<feature type="domain" description="TPM" evidence="3">
    <location>
        <begin position="38"/>
        <end position="161"/>
    </location>
</feature>
<dbReference type="RefSeq" id="WP_377516768.1">
    <property type="nucleotide sequence ID" value="NZ_CAJVCE010000008.1"/>
</dbReference>
<keyword evidence="2" id="KW-0472">Membrane</keyword>
<dbReference type="Pfam" id="PF04536">
    <property type="entry name" value="TPM_phosphatase"/>
    <property type="match status" value="1"/>
</dbReference>